<evidence type="ECO:0000313" key="2">
    <source>
        <dbReference type="EMBL" id="QEH31558.1"/>
    </source>
</evidence>
<evidence type="ECO:0000313" key="3">
    <source>
        <dbReference type="Proteomes" id="UP000324233"/>
    </source>
</evidence>
<evidence type="ECO:0000256" key="1">
    <source>
        <dbReference type="SAM" id="Phobius"/>
    </source>
</evidence>
<dbReference type="AlphaFoldDB" id="A0A5B9VTG6"/>
<dbReference type="EMBL" id="CP042997">
    <property type="protein sequence ID" value="QEH31558.1"/>
    <property type="molecule type" value="Genomic_DNA"/>
</dbReference>
<feature type="transmembrane region" description="Helical" evidence="1">
    <location>
        <begin position="57"/>
        <end position="85"/>
    </location>
</feature>
<reference evidence="2 3" key="1">
    <citation type="submission" date="2019-08" db="EMBL/GenBank/DDBJ databases">
        <title>Deep-cultivation of Planctomycetes and their phenomic and genomic characterization uncovers novel biology.</title>
        <authorList>
            <person name="Wiegand S."/>
            <person name="Jogler M."/>
            <person name="Boedeker C."/>
            <person name="Pinto D."/>
            <person name="Vollmers J."/>
            <person name="Rivas-Marin E."/>
            <person name="Kohn T."/>
            <person name="Peeters S.H."/>
            <person name="Heuer A."/>
            <person name="Rast P."/>
            <person name="Oberbeckmann S."/>
            <person name="Bunk B."/>
            <person name="Jeske O."/>
            <person name="Meyerdierks A."/>
            <person name="Storesund J.E."/>
            <person name="Kallscheuer N."/>
            <person name="Luecker S."/>
            <person name="Lage O.M."/>
            <person name="Pohl T."/>
            <person name="Merkel B.J."/>
            <person name="Hornburger P."/>
            <person name="Mueller R.-W."/>
            <person name="Bruemmer F."/>
            <person name="Labrenz M."/>
            <person name="Spormann A.M."/>
            <person name="Op den Camp H."/>
            <person name="Overmann J."/>
            <person name="Amann R."/>
            <person name="Jetten M.S.M."/>
            <person name="Mascher T."/>
            <person name="Medema M.H."/>
            <person name="Devos D.P."/>
            <person name="Kaster A.-K."/>
            <person name="Ovreas L."/>
            <person name="Rohde M."/>
            <person name="Galperin M.Y."/>
            <person name="Jogler C."/>
        </authorList>
    </citation>
    <scope>NUCLEOTIDE SEQUENCE [LARGE SCALE GENOMIC DNA]</scope>
    <source>
        <strain evidence="2 3">OJF2</strain>
    </source>
</reference>
<dbReference type="KEGG" id="agv:OJF2_00230"/>
<keyword evidence="1" id="KW-0812">Transmembrane</keyword>
<organism evidence="2 3">
    <name type="scientific">Aquisphaera giovannonii</name>
    <dbReference type="NCBI Taxonomy" id="406548"/>
    <lineage>
        <taxon>Bacteria</taxon>
        <taxon>Pseudomonadati</taxon>
        <taxon>Planctomycetota</taxon>
        <taxon>Planctomycetia</taxon>
        <taxon>Isosphaerales</taxon>
        <taxon>Isosphaeraceae</taxon>
        <taxon>Aquisphaera</taxon>
    </lineage>
</organism>
<gene>
    <name evidence="2" type="ORF">OJF2_00230</name>
</gene>
<dbReference type="RefSeq" id="WP_148590137.1">
    <property type="nucleotide sequence ID" value="NZ_CP042997.1"/>
</dbReference>
<keyword evidence="3" id="KW-1185">Reference proteome</keyword>
<keyword evidence="1" id="KW-0472">Membrane</keyword>
<protein>
    <submittedName>
        <fullName evidence="2">Uncharacterized protein</fullName>
    </submittedName>
</protein>
<name>A0A5B9VTG6_9BACT</name>
<proteinExistence type="predicted"/>
<keyword evidence="1" id="KW-1133">Transmembrane helix</keyword>
<feature type="transmembrane region" description="Helical" evidence="1">
    <location>
        <begin position="21"/>
        <end position="45"/>
    </location>
</feature>
<accession>A0A5B9VTG6</accession>
<dbReference type="Proteomes" id="UP000324233">
    <property type="component" value="Chromosome"/>
</dbReference>
<sequence>MIPDLAKPKRPRRRDLEPARLTLRGVIWRSALLNLAVVLTSFPVLVAAGGRDTVVPLMLVLGGISLVIWAATFAVYGFATLVSVFRAPASSRKPRAAGVAASAGLADRWIDGPAA</sequence>